<keyword evidence="9" id="KW-1185">Reference proteome</keyword>
<comment type="similarity">
    <text evidence="1 6">Belongs to the peptidase S1B family.</text>
</comment>
<dbReference type="SUPFAM" id="SSF50494">
    <property type="entry name" value="Trypsin-like serine proteases"/>
    <property type="match status" value="1"/>
</dbReference>
<keyword evidence="3" id="KW-0732">Signal</keyword>
<dbReference type="PRINTS" id="PR00839">
    <property type="entry name" value="V8PROTEASE"/>
</dbReference>
<dbReference type="AlphaFoldDB" id="A0A6A0B7I8"/>
<evidence type="ECO:0000256" key="1">
    <source>
        <dbReference type="ARBA" id="ARBA00008764"/>
    </source>
</evidence>
<comment type="caution">
    <text evidence="8">The sequence shown here is derived from an EMBL/GenBank/DDBJ whole genome shotgun (WGS) entry which is preliminary data.</text>
</comment>
<organism evidence="8 9">
    <name type="scientific">Pseudolactococcus insecticola</name>
    <dbReference type="NCBI Taxonomy" id="2709158"/>
    <lineage>
        <taxon>Bacteria</taxon>
        <taxon>Bacillati</taxon>
        <taxon>Bacillota</taxon>
        <taxon>Bacilli</taxon>
        <taxon>Lactobacillales</taxon>
        <taxon>Streptococcaceae</taxon>
        <taxon>Pseudolactococcus</taxon>
    </lineage>
</organism>
<keyword evidence="5 6" id="KW-0720">Serine protease</keyword>
<dbReference type="PANTHER" id="PTHR15462">
    <property type="entry name" value="SERINE PROTEASE"/>
    <property type="match status" value="1"/>
</dbReference>
<keyword evidence="2 6" id="KW-0645">Protease</keyword>
<dbReference type="InterPro" id="IPR009003">
    <property type="entry name" value="Peptidase_S1_PA"/>
</dbReference>
<accession>A0A6A0B7I8</accession>
<dbReference type="InterPro" id="IPR008256">
    <property type="entry name" value="Peptidase_S1B"/>
</dbReference>
<evidence type="ECO:0000256" key="5">
    <source>
        <dbReference type="ARBA" id="ARBA00022825"/>
    </source>
</evidence>
<dbReference type="InterPro" id="IPR050966">
    <property type="entry name" value="Glutamyl_endopeptidase"/>
</dbReference>
<feature type="domain" description="Peptidase S1" evidence="7">
    <location>
        <begin position="47"/>
        <end position="225"/>
    </location>
</feature>
<evidence type="ECO:0000313" key="8">
    <source>
        <dbReference type="EMBL" id="GFH40906.1"/>
    </source>
</evidence>
<sequence>MAKKVKFYQFFLLVFLVLSQVLGAVSTYAFIIGSDNRRIITDYSKQPYAATVAITVRFSDGSRRSSTGVMVADDFVLTAGHVVYKSASGGFAVAAEITTGAGGSKMPGKAHAEGKSSFRVLTAYASGDHSSAHDIGGIKLDKHFNDKVGKLEFAKTVSVGEKARLSGFSHDLNGKLGTSIGRIISVSPDNIRYDMDSTASASGAGITNMKNQLLAIHSGGNNHSNVGARLAGENLKEVQSWLPKEKLNFWDRLVAFLKHLF</sequence>
<dbReference type="GO" id="GO:0004252">
    <property type="term" value="F:serine-type endopeptidase activity"/>
    <property type="evidence" value="ECO:0007669"/>
    <property type="project" value="InterPro"/>
</dbReference>
<dbReference type="Gene3D" id="2.40.10.10">
    <property type="entry name" value="Trypsin-like serine proteases"/>
    <property type="match status" value="2"/>
</dbReference>
<dbReference type="EMBL" id="BLLH01000007">
    <property type="protein sequence ID" value="GFH40906.1"/>
    <property type="molecule type" value="Genomic_DNA"/>
</dbReference>
<dbReference type="EC" id="3.4.21.-" evidence="6"/>
<name>A0A6A0B7I8_9LACT</name>
<reference evidence="8 9" key="1">
    <citation type="submission" date="2020-02" db="EMBL/GenBank/DDBJ databases">
        <title>Draft genome sequence of Lactococcus sp. Hs20B0-1.</title>
        <authorList>
            <person name="Noda S."/>
            <person name="Yuki M."/>
            <person name="Ohkuma M."/>
        </authorList>
    </citation>
    <scope>NUCLEOTIDE SEQUENCE [LARGE SCALE GENOMIC DNA]</scope>
    <source>
        <strain evidence="8 9">Hs20B0-1</strain>
    </source>
</reference>
<protein>
    <recommendedName>
        <fullName evidence="6">Serine protease</fullName>
        <ecNumber evidence="6">3.4.21.-</ecNumber>
    </recommendedName>
</protein>
<evidence type="ECO:0000256" key="4">
    <source>
        <dbReference type="ARBA" id="ARBA00022801"/>
    </source>
</evidence>
<evidence type="ECO:0000256" key="6">
    <source>
        <dbReference type="RuleBase" id="RU004296"/>
    </source>
</evidence>
<evidence type="ECO:0000313" key="9">
    <source>
        <dbReference type="Proteomes" id="UP000475928"/>
    </source>
</evidence>
<dbReference type="Proteomes" id="UP000475928">
    <property type="component" value="Unassembled WGS sequence"/>
</dbReference>
<proteinExistence type="inferred from homology"/>
<dbReference type="Pfam" id="PF00089">
    <property type="entry name" value="Trypsin"/>
    <property type="match status" value="1"/>
</dbReference>
<evidence type="ECO:0000256" key="2">
    <source>
        <dbReference type="ARBA" id="ARBA00022670"/>
    </source>
</evidence>
<keyword evidence="4 6" id="KW-0378">Hydrolase</keyword>
<evidence type="ECO:0000256" key="3">
    <source>
        <dbReference type="ARBA" id="ARBA00022729"/>
    </source>
</evidence>
<dbReference type="GO" id="GO:0006508">
    <property type="term" value="P:proteolysis"/>
    <property type="evidence" value="ECO:0007669"/>
    <property type="project" value="UniProtKB-KW"/>
</dbReference>
<dbReference type="InterPro" id="IPR043504">
    <property type="entry name" value="Peptidase_S1_PA_chymotrypsin"/>
</dbReference>
<evidence type="ECO:0000259" key="7">
    <source>
        <dbReference type="Pfam" id="PF00089"/>
    </source>
</evidence>
<dbReference type="PANTHER" id="PTHR15462:SF8">
    <property type="entry name" value="SERINE PROTEASE"/>
    <property type="match status" value="1"/>
</dbReference>
<dbReference type="InterPro" id="IPR001254">
    <property type="entry name" value="Trypsin_dom"/>
</dbReference>
<dbReference type="RefSeq" id="WP_172356883.1">
    <property type="nucleotide sequence ID" value="NZ_BLLH01000007.1"/>
</dbReference>
<gene>
    <name evidence="8" type="ORF">Hs20B_13040</name>
</gene>